<sequence>MHYLQSLLQQKADCHNSSSYLPYPVESGEELVRGGGGGRGVAPAAVHPLLVALQREAPQLPQRRLHLLPPSLTYPSVRITPRAAVPSSRSPPIPVEETEP</sequence>
<gene>
    <name evidence="2" type="ordered locus">Os09g0509350</name>
    <name evidence="2" type="ORF">OSNPB_090509350</name>
</gene>
<reference evidence="2 3" key="3">
    <citation type="journal article" date="2013" name="Rice">
        <title>Improvement of the Oryza sativa Nipponbare reference genome using next generation sequence and optical map data.</title>
        <authorList>
            <person name="Kawahara Y."/>
            <person name="de la Bastide M."/>
            <person name="Hamilton J.P."/>
            <person name="Kanamori H."/>
            <person name="McCombie W.R."/>
            <person name="Ouyang S."/>
            <person name="Schwartz D.C."/>
            <person name="Tanaka T."/>
            <person name="Wu J."/>
            <person name="Zhou S."/>
            <person name="Childs K.L."/>
            <person name="Davidson R.M."/>
            <person name="Lin H."/>
            <person name="Quesada-Ocampo L."/>
            <person name="Vaillancourt B."/>
            <person name="Sakai H."/>
            <person name="Lee S.S."/>
            <person name="Kim J."/>
            <person name="Numa H."/>
            <person name="Itoh T."/>
            <person name="Buell C.R."/>
            <person name="Matsumoto T."/>
        </authorList>
    </citation>
    <scope>NUCLEOTIDE SEQUENCE [LARGE SCALE GENOMIC DNA]</scope>
    <source>
        <strain evidence="3">cv. Nipponbare</strain>
    </source>
</reference>
<evidence type="ECO:0000313" key="3">
    <source>
        <dbReference type="Proteomes" id="UP000059680"/>
    </source>
</evidence>
<feature type="region of interest" description="Disordered" evidence="1">
    <location>
        <begin position="79"/>
        <end position="100"/>
    </location>
</feature>
<evidence type="ECO:0000256" key="1">
    <source>
        <dbReference type="SAM" id="MobiDB-lite"/>
    </source>
</evidence>
<dbReference type="PaxDb" id="39947-A0A0P0XP50"/>
<dbReference type="EMBL" id="AP014965">
    <property type="protein sequence ID" value="BAT08894.1"/>
    <property type="molecule type" value="Genomic_DNA"/>
</dbReference>
<dbReference type="AlphaFoldDB" id="A0A0P0XP50"/>
<accession>A0A0P0XP50</accession>
<organism evidence="2 3">
    <name type="scientific">Oryza sativa subsp. japonica</name>
    <name type="common">Rice</name>
    <dbReference type="NCBI Taxonomy" id="39947"/>
    <lineage>
        <taxon>Eukaryota</taxon>
        <taxon>Viridiplantae</taxon>
        <taxon>Streptophyta</taxon>
        <taxon>Embryophyta</taxon>
        <taxon>Tracheophyta</taxon>
        <taxon>Spermatophyta</taxon>
        <taxon>Magnoliopsida</taxon>
        <taxon>Liliopsida</taxon>
        <taxon>Poales</taxon>
        <taxon>Poaceae</taxon>
        <taxon>BOP clade</taxon>
        <taxon>Oryzoideae</taxon>
        <taxon>Oryzeae</taxon>
        <taxon>Oryzinae</taxon>
        <taxon>Oryza</taxon>
        <taxon>Oryza sativa</taxon>
    </lineage>
</organism>
<protein>
    <submittedName>
        <fullName evidence="2">Os09g0509350 protein</fullName>
    </submittedName>
</protein>
<reference evidence="3" key="1">
    <citation type="journal article" date="2005" name="Nature">
        <title>The map-based sequence of the rice genome.</title>
        <authorList>
            <consortium name="International rice genome sequencing project (IRGSP)"/>
            <person name="Matsumoto T."/>
            <person name="Wu J."/>
            <person name="Kanamori H."/>
            <person name="Katayose Y."/>
            <person name="Fujisawa M."/>
            <person name="Namiki N."/>
            <person name="Mizuno H."/>
            <person name="Yamamoto K."/>
            <person name="Antonio B.A."/>
            <person name="Baba T."/>
            <person name="Sakata K."/>
            <person name="Nagamura Y."/>
            <person name="Aoki H."/>
            <person name="Arikawa K."/>
            <person name="Arita K."/>
            <person name="Bito T."/>
            <person name="Chiden Y."/>
            <person name="Fujitsuka N."/>
            <person name="Fukunaka R."/>
            <person name="Hamada M."/>
            <person name="Harada C."/>
            <person name="Hayashi A."/>
            <person name="Hijishita S."/>
            <person name="Honda M."/>
            <person name="Hosokawa S."/>
            <person name="Ichikawa Y."/>
            <person name="Idonuma A."/>
            <person name="Iijima M."/>
            <person name="Ikeda M."/>
            <person name="Ikeno M."/>
            <person name="Ito K."/>
            <person name="Ito S."/>
            <person name="Ito T."/>
            <person name="Ito Y."/>
            <person name="Ito Y."/>
            <person name="Iwabuchi A."/>
            <person name="Kamiya K."/>
            <person name="Karasawa W."/>
            <person name="Kurita K."/>
            <person name="Katagiri S."/>
            <person name="Kikuta A."/>
            <person name="Kobayashi H."/>
            <person name="Kobayashi N."/>
            <person name="Machita K."/>
            <person name="Maehara T."/>
            <person name="Masukawa M."/>
            <person name="Mizubayashi T."/>
            <person name="Mukai Y."/>
            <person name="Nagasaki H."/>
            <person name="Nagata Y."/>
            <person name="Naito S."/>
            <person name="Nakashima M."/>
            <person name="Nakama Y."/>
            <person name="Nakamichi Y."/>
            <person name="Nakamura M."/>
            <person name="Meguro A."/>
            <person name="Negishi M."/>
            <person name="Ohta I."/>
            <person name="Ohta T."/>
            <person name="Okamoto M."/>
            <person name="Ono N."/>
            <person name="Saji S."/>
            <person name="Sakaguchi M."/>
            <person name="Sakai K."/>
            <person name="Shibata M."/>
            <person name="Shimokawa T."/>
            <person name="Song J."/>
            <person name="Takazaki Y."/>
            <person name="Terasawa K."/>
            <person name="Tsugane M."/>
            <person name="Tsuji K."/>
            <person name="Ueda S."/>
            <person name="Waki K."/>
            <person name="Yamagata H."/>
            <person name="Yamamoto M."/>
            <person name="Yamamoto S."/>
            <person name="Yamane H."/>
            <person name="Yoshiki S."/>
            <person name="Yoshihara R."/>
            <person name="Yukawa K."/>
            <person name="Zhong H."/>
            <person name="Yano M."/>
            <person name="Yuan Q."/>
            <person name="Ouyang S."/>
            <person name="Liu J."/>
            <person name="Jones K.M."/>
            <person name="Gansberger K."/>
            <person name="Moffat K."/>
            <person name="Hill J."/>
            <person name="Bera J."/>
            <person name="Fadrosh D."/>
            <person name="Jin S."/>
            <person name="Johri S."/>
            <person name="Kim M."/>
            <person name="Overton L."/>
            <person name="Reardon M."/>
            <person name="Tsitrin T."/>
            <person name="Vuong H."/>
            <person name="Weaver B."/>
            <person name="Ciecko A."/>
            <person name="Tallon L."/>
            <person name="Jackson J."/>
            <person name="Pai G."/>
            <person name="Aken S.V."/>
            <person name="Utterback T."/>
            <person name="Reidmuller S."/>
            <person name="Feldblyum T."/>
            <person name="Hsiao J."/>
            <person name="Zismann V."/>
            <person name="Iobst S."/>
            <person name="de Vazeille A.R."/>
            <person name="Buell C.R."/>
            <person name="Ying K."/>
            <person name="Li Y."/>
            <person name="Lu T."/>
            <person name="Huang Y."/>
            <person name="Zhao Q."/>
            <person name="Feng Q."/>
            <person name="Zhang L."/>
            <person name="Zhu J."/>
            <person name="Weng Q."/>
            <person name="Mu J."/>
            <person name="Lu Y."/>
            <person name="Fan D."/>
            <person name="Liu Y."/>
            <person name="Guan J."/>
            <person name="Zhang Y."/>
            <person name="Yu S."/>
            <person name="Liu X."/>
            <person name="Zhang Y."/>
            <person name="Hong G."/>
            <person name="Han B."/>
            <person name="Choisne N."/>
            <person name="Demange N."/>
            <person name="Orjeda G."/>
            <person name="Samain S."/>
            <person name="Cattolico L."/>
            <person name="Pelletier E."/>
            <person name="Couloux A."/>
            <person name="Segurens B."/>
            <person name="Wincker P."/>
            <person name="D'Hont A."/>
            <person name="Scarpelli C."/>
            <person name="Weissenbach J."/>
            <person name="Salanoubat M."/>
            <person name="Quetier F."/>
            <person name="Yu Y."/>
            <person name="Kim H.R."/>
            <person name="Rambo T."/>
            <person name="Currie J."/>
            <person name="Collura K."/>
            <person name="Luo M."/>
            <person name="Yang T."/>
            <person name="Ammiraju J.S.S."/>
            <person name="Engler F."/>
            <person name="Soderlund C."/>
            <person name="Wing R.A."/>
            <person name="Palmer L.E."/>
            <person name="de la Bastide M."/>
            <person name="Spiegel L."/>
            <person name="Nascimento L."/>
            <person name="Zutavern T."/>
            <person name="O'Shaughnessy A."/>
            <person name="Dike S."/>
            <person name="Dedhia N."/>
            <person name="Preston R."/>
            <person name="Balija V."/>
            <person name="McCombie W.R."/>
            <person name="Chow T."/>
            <person name="Chen H."/>
            <person name="Chung M."/>
            <person name="Chen C."/>
            <person name="Shaw J."/>
            <person name="Wu H."/>
            <person name="Hsiao K."/>
            <person name="Chao Y."/>
            <person name="Chu M."/>
            <person name="Cheng C."/>
            <person name="Hour A."/>
            <person name="Lee P."/>
            <person name="Lin S."/>
            <person name="Lin Y."/>
            <person name="Liou J."/>
            <person name="Liu S."/>
            <person name="Hsing Y."/>
            <person name="Raghuvanshi S."/>
            <person name="Mohanty A."/>
            <person name="Bharti A.K."/>
            <person name="Gaur A."/>
            <person name="Gupta V."/>
            <person name="Kumar D."/>
            <person name="Ravi V."/>
            <person name="Vij S."/>
            <person name="Kapur A."/>
            <person name="Khurana P."/>
            <person name="Khurana P."/>
            <person name="Khurana J.P."/>
            <person name="Tyagi A.K."/>
            <person name="Gaikwad K."/>
            <person name="Singh A."/>
            <person name="Dalal V."/>
            <person name="Srivastava S."/>
            <person name="Dixit A."/>
            <person name="Pal A.K."/>
            <person name="Ghazi I.A."/>
            <person name="Yadav M."/>
            <person name="Pandit A."/>
            <person name="Bhargava A."/>
            <person name="Sureshbabu K."/>
            <person name="Batra K."/>
            <person name="Sharma T.R."/>
            <person name="Mohapatra T."/>
            <person name="Singh N.K."/>
            <person name="Messing J."/>
            <person name="Nelson A.B."/>
            <person name="Fuks G."/>
            <person name="Kavchok S."/>
            <person name="Keizer G."/>
            <person name="Linton E."/>
            <person name="Llaca V."/>
            <person name="Song R."/>
            <person name="Tanyolac B."/>
            <person name="Young S."/>
            <person name="Ho-Il K."/>
            <person name="Hahn J.H."/>
            <person name="Sangsakoo G."/>
            <person name="Vanavichit A."/>
            <person name="de Mattos Luiz.A.T."/>
            <person name="Zimmer P.D."/>
            <person name="Malone G."/>
            <person name="Dellagostin O."/>
            <person name="de Oliveira A.C."/>
            <person name="Bevan M."/>
            <person name="Bancroft I."/>
            <person name="Minx P."/>
            <person name="Cordum H."/>
            <person name="Wilson R."/>
            <person name="Cheng Z."/>
            <person name="Jin W."/>
            <person name="Jiang J."/>
            <person name="Leong S.A."/>
            <person name="Iwama H."/>
            <person name="Gojobori T."/>
            <person name="Itoh T."/>
            <person name="Niimura Y."/>
            <person name="Fujii Y."/>
            <person name="Habara T."/>
            <person name="Sakai H."/>
            <person name="Sato Y."/>
            <person name="Wilson G."/>
            <person name="Kumar K."/>
            <person name="McCouch S."/>
            <person name="Juretic N."/>
            <person name="Hoen D."/>
            <person name="Wright S."/>
            <person name="Bruskiewich R."/>
            <person name="Bureau T."/>
            <person name="Miyao A."/>
            <person name="Hirochika H."/>
            <person name="Nishikawa T."/>
            <person name="Kadowaki K."/>
            <person name="Sugiura M."/>
            <person name="Burr B."/>
            <person name="Sasaki T."/>
        </authorList>
    </citation>
    <scope>NUCLEOTIDE SEQUENCE [LARGE SCALE GENOMIC DNA]</scope>
    <source>
        <strain evidence="3">cv. Nipponbare</strain>
    </source>
</reference>
<dbReference type="InParanoid" id="A0A0P0XP50"/>
<reference evidence="2 3" key="2">
    <citation type="journal article" date="2013" name="Plant Cell Physiol.">
        <title>Rice Annotation Project Database (RAP-DB): an integrative and interactive database for rice genomics.</title>
        <authorList>
            <person name="Sakai H."/>
            <person name="Lee S.S."/>
            <person name="Tanaka T."/>
            <person name="Numa H."/>
            <person name="Kim J."/>
            <person name="Kawahara Y."/>
            <person name="Wakimoto H."/>
            <person name="Yang C.C."/>
            <person name="Iwamoto M."/>
            <person name="Abe T."/>
            <person name="Yamada Y."/>
            <person name="Muto A."/>
            <person name="Inokuchi H."/>
            <person name="Ikemura T."/>
            <person name="Matsumoto T."/>
            <person name="Sasaki T."/>
            <person name="Itoh T."/>
        </authorList>
    </citation>
    <scope>NUCLEOTIDE SEQUENCE [LARGE SCALE GENOMIC DNA]</scope>
    <source>
        <strain evidence="3">cv. Nipponbare</strain>
    </source>
</reference>
<dbReference type="Proteomes" id="UP000059680">
    <property type="component" value="Chromosome 9"/>
</dbReference>
<dbReference type="Gramene" id="Os09t0509350-00">
    <property type="protein sequence ID" value="Os09t0509350-00"/>
    <property type="gene ID" value="Os09g0509350"/>
</dbReference>
<proteinExistence type="predicted"/>
<name>A0A0P0XP50_ORYSJ</name>
<evidence type="ECO:0000313" key="2">
    <source>
        <dbReference type="EMBL" id="BAT08894.1"/>
    </source>
</evidence>
<keyword evidence="3" id="KW-1185">Reference proteome</keyword>